<dbReference type="Gene3D" id="3.90.70.10">
    <property type="entry name" value="Cysteine proteinases"/>
    <property type="match status" value="1"/>
</dbReference>
<evidence type="ECO:0000256" key="2">
    <source>
        <dbReference type="ARBA" id="ARBA00022670"/>
    </source>
</evidence>
<organism evidence="9 10">
    <name type="scientific">Penicilliopsis zonata CBS 506.65</name>
    <dbReference type="NCBI Taxonomy" id="1073090"/>
    <lineage>
        <taxon>Eukaryota</taxon>
        <taxon>Fungi</taxon>
        <taxon>Dikarya</taxon>
        <taxon>Ascomycota</taxon>
        <taxon>Pezizomycotina</taxon>
        <taxon>Eurotiomycetes</taxon>
        <taxon>Eurotiomycetidae</taxon>
        <taxon>Eurotiales</taxon>
        <taxon>Aspergillaceae</taxon>
        <taxon>Penicilliopsis</taxon>
    </lineage>
</organism>
<dbReference type="PANTHER" id="PTHR10183">
    <property type="entry name" value="CALPAIN"/>
    <property type="match status" value="1"/>
</dbReference>
<feature type="compositionally biased region" description="Basic and acidic residues" evidence="7">
    <location>
        <begin position="629"/>
        <end position="651"/>
    </location>
</feature>
<feature type="domain" description="Calpain catalytic" evidence="8">
    <location>
        <begin position="143"/>
        <end position="441"/>
    </location>
</feature>
<dbReference type="GeneID" id="34614194"/>
<name>A0A1L9SDY5_9EURO</name>
<keyword evidence="4 6" id="KW-0788">Thiol protease</keyword>
<dbReference type="EMBL" id="KV878345">
    <property type="protein sequence ID" value="OJJ45435.1"/>
    <property type="molecule type" value="Genomic_DNA"/>
</dbReference>
<feature type="region of interest" description="Disordered" evidence="7">
    <location>
        <begin position="626"/>
        <end position="690"/>
    </location>
</feature>
<proteinExistence type="inferred from homology"/>
<dbReference type="AlphaFoldDB" id="A0A1L9SDY5"/>
<dbReference type="Proteomes" id="UP000184188">
    <property type="component" value="Unassembled WGS sequence"/>
</dbReference>
<evidence type="ECO:0000259" key="8">
    <source>
        <dbReference type="PROSITE" id="PS50203"/>
    </source>
</evidence>
<dbReference type="SUPFAM" id="SSF54001">
    <property type="entry name" value="Cysteine proteinases"/>
    <property type="match status" value="1"/>
</dbReference>
<dbReference type="VEuPathDB" id="FungiDB:ASPZODRAFT_2109961"/>
<keyword evidence="3 6" id="KW-0378">Hydrolase</keyword>
<feature type="active site" evidence="5 6">
    <location>
        <position position="365"/>
    </location>
</feature>
<feature type="region of interest" description="Disordered" evidence="7">
    <location>
        <begin position="1"/>
        <end position="35"/>
    </location>
</feature>
<dbReference type="PANTHER" id="PTHR10183:SF379">
    <property type="entry name" value="CALPAIN-5"/>
    <property type="match status" value="1"/>
</dbReference>
<feature type="active site" evidence="5 6">
    <location>
        <position position="385"/>
    </location>
</feature>
<sequence>MDYDEEMTGSGYTPALSSNSGSRTPRKNKDQSPQEAIKQFWEQFNSKFPGKVFTVLPDNPYARTKAARTPKGVVKGQDAAKSYEQARTECVRVVERIAKECRRVNHKYTDPHFDIEVDLKSDVRNCLNGLGKGNDEMRPRGVKRVTEIFDRPQFYVNGPTASDVRQGRDGDCWFMAGLSTMGNKQGLIEKICVARDEKVGVYGFVFYRDGEWQQCIVDDKLYLRAADYDESVDERPIWDDINRANTEEEYRRVWQTGSRALYFAQCADENETWLPLLEKAYAKAHGDYSAIEGGFVGEAVEDLTGGVTSEVLTSNILDKDRFWNEELMKVNEEFLFGCGTGLFSNWLDPKYNGPPRDRKGISEDHSYSIMDVKEVDGLRLLRLRNPWGKKEWNGPWSDGSEQWTPYWMEKLNHKFGNDGFFWISYDDLLKNYQHFDRTRLFGPEWTVTQQWTTLNVPWSTAYHSTKFVIDMNQQGPVVIVLSQLEKRYFKGLGSEYDFVIQFRVQKEGEEDYIVRSQTSYLMSRSVNVEIDLEPGRYYVLMKVTAYRNNGAVSTDEAVSRYASTKREKLVQIGLSYDLAHAKGLAPETEQEEMERKDRDRRHRVIERRKLREETLERLQRAWIRKQKRAAREQRAEERQAKKARLGNEPRDNNSSNDVTSVAGDALNGRTAGVSRRGTNPPRPVLDTRFHTSGLSSSDLEYLDGFEFDSDIDMPAEEPTAIKPAQHAPGFESENSSERWNAVCVLGLRVYSKDPQLSLQVLRPVPEDDVEAALDIDDPAASATKELSFWGHRNV</sequence>
<dbReference type="GO" id="GO:0004198">
    <property type="term" value="F:calcium-dependent cysteine-type endopeptidase activity"/>
    <property type="evidence" value="ECO:0007669"/>
    <property type="project" value="InterPro"/>
</dbReference>
<keyword evidence="10" id="KW-1185">Reference proteome</keyword>
<evidence type="ECO:0000313" key="10">
    <source>
        <dbReference type="Proteomes" id="UP000184188"/>
    </source>
</evidence>
<feature type="active site" evidence="5 6">
    <location>
        <position position="172"/>
    </location>
</feature>
<gene>
    <name evidence="9" type="ORF">ASPZODRAFT_2109961</name>
</gene>
<keyword evidence="2 6" id="KW-0645">Protease</keyword>
<dbReference type="PRINTS" id="PR00704">
    <property type="entry name" value="CALPAIN"/>
</dbReference>
<comment type="similarity">
    <text evidence="1">Belongs to the peptidase C2 family.</text>
</comment>
<accession>A0A1L9SDY5</accession>
<dbReference type="RefSeq" id="XP_022579945.1">
    <property type="nucleotide sequence ID" value="XM_022727730.1"/>
</dbReference>
<dbReference type="OrthoDB" id="424753at2759"/>
<dbReference type="GO" id="GO:0006508">
    <property type="term" value="P:proteolysis"/>
    <property type="evidence" value="ECO:0007669"/>
    <property type="project" value="UniProtKB-KW"/>
</dbReference>
<evidence type="ECO:0000313" key="9">
    <source>
        <dbReference type="EMBL" id="OJJ45435.1"/>
    </source>
</evidence>
<evidence type="ECO:0000256" key="4">
    <source>
        <dbReference type="ARBA" id="ARBA00022807"/>
    </source>
</evidence>
<dbReference type="PROSITE" id="PS50203">
    <property type="entry name" value="CALPAIN_CAT"/>
    <property type="match status" value="1"/>
</dbReference>
<protein>
    <recommendedName>
        <fullName evidence="8">Calpain catalytic domain-containing protein</fullName>
    </recommendedName>
</protein>
<dbReference type="FunFam" id="3.90.70.10:FF:000072">
    <property type="entry name" value="Cysteine proteinase"/>
    <property type="match status" value="1"/>
</dbReference>
<dbReference type="STRING" id="1073090.A0A1L9SDY5"/>
<evidence type="ECO:0000256" key="5">
    <source>
        <dbReference type="PIRSR" id="PIRSR622684-1"/>
    </source>
</evidence>
<reference evidence="10" key="1">
    <citation type="journal article" date="2017" name="Genome Biol.">
        <title>Comparative genomics reveals high biological diversity and specific adaptations in the industrially and medically important fungal genus Aspergillus.</title>
        <authorList>
            <person name="de Vries R.P."/>
            <person name="Riley R."/>
            <person name="Wiebenga A."/>
            <person name="Aguilar-Osorio G."/>
            <person name="Amillis S."/>
            <person name="Uchima C.A."/>
            <person name="Anderluh G."/>
            <person name="Asadollahi M."/>
            <person name="Askin M."/>
            <person name="Barry K."/>
            <person name="Battaglia E."/>
            <person name="Bayram O."/>
            <person name="Benocci T."/>
            <person name="Braus-Stromeyer S.A."/>
            <person name="Caldana C."/>
            <person name="Canovas D."/>
            <person name="Cerqueira G.C."/>
            <person name="Chen F."/>
            <person name="Chen W."/>
            <person name="Choi C."/>
            <person name="Clum A."/>
            <person name="Dos Santos R.A."/>
            <person name="Damasio A.R."/>
            <person name="Diallinas G."/>
            <person name="Emri T."/>
            <person name="Fekete E."/>
            <person name="Flipphi M."/>
            <person name="Freyberg S."/>
            <person name="Gallo A."/>
            <person name="Gournas C."/>
            <person name="Habgood R."/>
            <person name="Hainaut M."/>
            <person name="Harispe M.L."/>
            <person name="Henrissat B."/>
            <person name="Hilden K.S."/>
            <person name="Hope R."/>
            <person name="Hossain A."/>
            <person name="Karabika E."/>
            <person name="Karaffa L."/>
            <person name="Karanyi Z."/>
            <person name="Krasevec N."/>
            <person name="Kuo A."/>
            <person name="Kusch H."/>
            <person name="LaButti K."/>
            <person name="Lagendijk E.L."/>
            <person name="Lapidus A."/>
            <person name="Levasseur A."/>
            <person name="Lindquist E."/>
            <person name="Lipzen A."/>
            <person name="Logrieco A.F."/>
            <person name="MacCabe A."/>
            <person name="Maekelae M.R."/>
            <person name="Malavazi I."/>
            <person name="Melin P."/>
            <person name="Meyer V."/>
            <person name="Mielnichuk N."/>
            <person name="Miskei M."/>
            <person name="Molnar A.P."/>
            <person name="Mule G."/>
            <person name="Ngan C.Y."/>
            <person name="Orejas M."/>
            <person name="Orosz E."/>
            <person name="Ouedraogo J.P."/>
            <person name="Overkamp K.M."/>
            <person name="Park H.-S."/>
            <person name="Perrone G."/>
            <person name="Piumi F."/>
            <person name="Punt P.J."/>
            <person name="Ram A.F."/>
            <person name="Ramon A."/>
            <person name="Rauscher S."/>
            <person name="Record E."/>
            <person name="Riano-Pachon D.M."/>
            <person name="Robert V."/>
            <person name="Roehrig J."/>
            <person name="Ruller R."/>
            <person name="Salamov A."/>
            <person name="Salih N.S."/>
            <person name="Samson R.A."/>
            <person name="Sandor E."/>
            <person name="Sanguinetti M."/>
            <person name="Schuetze T."/>
            <person name="Sepcic K."/>
            <person name="Shelest E."/>
            <person name="Sherlock G."/>
            <person name="Sophianopoulou V."/>
            <person name="Squina F.M."/>
            <person name="Sun H."/>
            <person name="Susca A."/>
            <person name="Todd R.B."/>
            <person name="Tsang A."/>
            <person name="Unkles S.E."/>
            <person name="van de Wiele N."/>
            <person name="van Rossen-Uffink D."/>
            <person name="Oliveira J.V."/>
            <person name="Vesth T.C."/>
            <person name="Visser J."/>
            <person name="Yu J.-H."/>
            <person name="Zhou M."/>
            <person name="Andersen M.R."/>
            <person name="Archer D.B."/>
            <person name="Baker S.E."/>
            <person name="Benoit I."/>
            <person name="Brakhage A.A."/>
            <person name="Braus G.H."/>
            <person name="Fischer R."/>
            <person name="Frisvad J.C."/>
            <person name="Goldman G.H."/>
            <person name="Houbraken J."/>
            <person name="Oakley B."/>
            <person name="Pocsi I."/>
            <person name="Scazzocchio C."/>
            <person name="Seiboth B."/>
            <person name="vanKuyk P.A."/>
            <person name="Wortman J."/>
            <person name="Dyer P.S."/>
            <person name="Grigoriev I.V."/>
        </authorList>
    </citation>
    <scope>NUCLEOTIDE SEQUENCE [LARGE SCALE GENOMIC DNA]</scope>
    <source>
        <strain evidence="10">CBS 506.65</strain>
    </source>
</reference>
<dbReference type="InterPro" id="IPR038765">
    <property type="entry name" value="Papain-like_cys_pep_sf"/>
</dbReference>
<dbReference type="Pfam" id="PF00648">
    <property type="entry name" value="Peptidase_C2"/>
    <property type="match status" value="2"/>
</dbReference>
<dbReference type="InterPro" id="IPR001300">
    <property type="entry name" value="Peptidase_C2_calpain_cat"/>
</dbReference>
<dbReference type="CDD" id="cd00044">
    <property type="entry name" value="CysPc"/>
    <property type="match status" value="1"/>
</dbReference>
<evidence type="ECO:0000256" key="3">
    <source>
        <dbReference type="ARBA" id="ARBA00022801"/>
    </source>
</evidence>
<evidence type="ECO:0000256" key="1">
    <source>
        <dbReference type="ARBA" id="ARBA00007623"/>
    </source>
</evidence>
<evidence type="ECO:0000256" key="7">
    <source>
        <dbReference type="SAM" id="MobiDB-lite"/>
    </source>
</evidence>
<evidence type="ECO:0000256" key="6">
    <source>
        <dbReference type="PROSITE-ProRule" id="PRU00239"/>
    </source>
</evidence>
<dbReference type="InterPro" id="IPR022684">
    <property type="entry name" value="Calpain_cysteine_protease"/>
</dbReference>
<dbReference type="SMART" id="SM00230">
    <property type="entry name" value="CysPc"/>
    <property type="match status" value="1"/>
</dbReference>